<proteinExistence type="predicted"/>
<dbReference type="GeneID" id="87943042"/>
<protein>
    <submittedName>
        <fullName evidence="2">Uncharacterized protein</fullName>
    </submittedName>
</protein>
<evidence type="ECO:0000313" key="3">
    <source>
        <dbReference type="Proteomes" id="UP001322277"/>
    </source>
</evidence>
<evidence type="ECO:0000313" key="2">
    <source>
        <dbReference type="EMBL" id="WQF81525.1"/>
    </source>
</evidence>
<feature type="region of interest" description="Disordered" evidence="1">
    <location>
        <begin position="117"/>
        <end position="141"/>
    </location>
</feature>
<reference evidence="3" key="1">
    <citation type="journal article" date="2023" name="bioRxiv">
        <title>Complete genome of the Medicago anthracnose fungus, Colletotrichum destructivum, reveals a mini-chromosome-like region within a core chromosome.</title>
        <authorList>
            <person name="Lapalu N."/>
            <person name="Simon A."/>
            <person name="Lu A."/>
            <person name="Plaumann P.-L."/>
            <person name="Amselem J."/>
            <person name="Pigne S."/>
            <person name="Auger A."/>
            <person name="Koch C."/>
            <person name="Dallery J.-F."/>
            <person name="O'Connell R.J."/>
        </authorList>
    </citation>
    <scope>NUCLEOTIDE SEQUENCE [LARGE SCALE GENOMIC DNA]</scope>
    <source>
        <strain evidence="3">CBS 520.97</strain>
    </source>
</reference>
<sequence length="141" mass="15511">MKHDVPQDQRKQRLGCQCSWVSLLDLGGYCAGWRAWPGASEACVEKPSKPRRTWTGQRRLISAHHGDQLSAGPFPLATATQHCTGFALYRCQPHLLLLALLPGIARHTRMAARSVSNVRQDQTEASPAQAVRPVTSVRCGD</sequence>
<gene>
    <name evidence="2" type="ORF">CDEST_06539</name>
</gene>
<organism evidence="2 3">
    <name type="scientific">Colletotrichum destructivum</name>
    <dbReference type="NCBI Taxonomy" id="34406"/>
    <lineage>
        <taxon>Eukaryota</taxon>
        <taxon>Fungi</taxon>
        <taxon>Dikarya</taxon>
        <taxon>Ascomycota</taxon>
        <taxon>Pezizomycotina</taxon>
        <taxon>Sordariomycetes</taxon>
        <taxon>Hypocreomycetidae</taxon>
        <taxon>Glomerellales</taxon>
        <taxon>Glomerellaceae</taxon>
        <taxon>Colletotrichum</taxon>
        <taxon>Colletotrichum destructivum species complex</taxon>
    </lineage>
</organism>
<keyword evidence="3" id="KW-1185">Reference proteome</keyword>
<accession>A0AAX4IEJ8</accession>
<name>A0AAX4IEJ8_9PEZI</name>
<dbReference type="AlphaFoldDB" id="A0AAX4IEJ8"/>
<feature type="compositionally biased region" description="Polar residues" evidence="1">
    <location>
        <begin position="117"/>
        <end position="126"/>
    </location>
</feature>
<dbReference type="Proteomes" id="UP001322277">
    <property type="component" value="Chromosome 4"/>
</dbReference>
<dbReference type="RefSeq" id="XP_062778749.1">
    <property type="nucleotide sequence ID" value="XM_062922698.1"/>
</dbReference>
<dbReference type="KEGG" id="cdet:87943042"/>
<evidence type="ECO:0000256" key="1">
    <source>
        <dbReference type="SAM" id="MobiDB-lite"/>
    </source>
</evidence>
<dbReference type="EMBL" id="CP137308">
    <property type="protein sequence ID" value="WQF81525.1"/>
    <property type="molecule type" value="Genomic_DNA"/>
</dbReference>